<sequence>MVLQRDLGVGRRLLLVFVGAGLMGGCSGGGDESGPVSWWHQQEGGVIAQNRPPPPGINDPYPYVGNTPTTIPPVPSMDYRNSLTQRLIQQRNLQERLNASSSIAEAVAQIKPVAEVSTPASSPSAIAPKAGANKTAPSGAGSSSVSIQPSPASSASGPSSEQKDTSSGAATVVPASGTPGIVFDAADRDNSEEDHAQADEGHEGLKGGKNHGAAEKETEQEIALPDFDPSMAGQDDKGVALAQTSGPLPEVPVIPPAPPRFPNFDIPADSHLPDRALPAYALADPPGQLVRFPVDSDVPVPGQEASMTSFILKNTGYHILVNGYGDARSTAPAVQAQALHVALMRANAVAKILQEKGVPAEYIMVSGFAFGHGVRLVRGG</sequence>
<protein>
    <recommendedName>
        <fullName evidence="2">OmpA-like domain-containing protein</fullName>
    </recommendedName>
</protein>
<dbReference type="SUPFAM" id="SSF103088">
    <property type="entry name" value="OmpA-like"/>
    <property type="match status" value="1"/>
</dbReference>
<name>A0A7H1NU17_9PROT</name>
<feature type="compositionally biased region" description="Basic and acidic residues" evidence="1">
    <location>
        <begin position="185"/>
        <end position="217"/>
    </location>
</feature>
<keyword evidence="4" id="KW-1185">Reference proteome</keyword>
<evidence type="ECO:0000256" key="1">
    <source>
        <dbReference type="SAM" id="MobiDB-lite"/>
    </source>
</evidence>
<organism evidence="3 4">
    <name type="scientific">Entomobacter blattae</name>
    <dbReference type="NCBI Taxonomy" id="2762277"/>
    <lineage>
        <taxon>Bacteria</taxon>
        <taxon>Pseudomonadati</taxon>
        <taxon>Pseudomonadota</taxon>
        <taxon>Alphaproteobacteria</taxon>
        <taxon>Acetobacterales</taxon>
        <taxon>Acetobacteraceae</taxon>
        <taxon>Entomobacter</taxon>
    </lineage>
</organism>
<gene>
    <name evidence="3" type="ORF">JGUZn3_20730</name>
</gene>
<feature type="region of interest" description="Disordered" evidence="1">
    <location>
        <begin position="241"/>
        <end position="269"/>
    </location>
</feature>
<feature type="compositionally biased region" description="Pro residues" evidence="1">
    <location>
        <begin position="249"/>
        <end position="261"/>
    </location>
</feature>
<dbReference type="InterPro" id="IPR006665">
    <property type="entry name" value="OmpA-like"/>
</dbReference>
<evidence type="ECO:0000259" key="2">
    <source>
        <dbReference type="Pfam" id="PF00691"/>
    </source>
</evidence>
<dbReference type="InterPro" id="IPR036737">
    <property type="entry name" value="OmpA-like_sf"/>
</dbReference>
<dbReference type="RefSeq" id="WP_203413454.1">
    <property type="nucleotide sequence ID" value="NZ_CP060244.1"/>
</dbReference>
<dbReference type="Pfam" id="PF00691">
    <property type="entry name" value="OmpA"/>
    <property type="match status" value="1"/>
</dbReference>
<reference evidence="3 4" key="1">
    <citation type="submission" date="2020-08" db="EMBL/GenBank/DDBJ databases">
        <title>Complete genome sequence of Entomobacter blattae G55GP.</title>
        <authorList>
            <person name="Poehlein A."/>
            <person name="Guzman J."/>
            <person name="Daniel R."/>
            <person name="Vilcinskas A."/>
        </authorList>
    </citation>
    <scope>NUCLEOTIDE SEQUENCE [LARGE SCALE GENOMIC DNA]</scope>
    <source>
        <strain evidence="3 4">G55GP</strain>
    </source>
</reference>
<dbReference type="AlphaFoldDB" id="A0A7H1NU17"/>
<feature type="domain" description="OmpA-like" evidence="2">
    <location>
        <begin position="313"/>
        <end position="369"/>
    </location>
</feature>
<feature type="region of interest" description="Disordered" evidence="1">
    <location>
        <begin position="115"/>
        <end position="217"/>
    </location>
</feature>
<dbReference type="PROSITE" id="PS51257">
    <property type="entry name" value="PROKAR_LIPOPROTEIN"/>
    <property type="match status" value="1"/>
</dbReference>
<evidence type="ECO:0000313" key="4">
    <source>
        <dbReference type="Proteomes" id="UP000516349"/>
    </source>
</evidence>
<dbReference type="EMBL" id="CP060244">
    <property type="protein sequence ID" value="QNT79277.1"/>
    <property type="molecule type" value="Genomic_DNA"/>
</dbReference>
<dbReference type="Gene3D" id="3.30.1330.60">
    <property type="entry name" value="OmpA-like domain"/>
    <property type="match status" value="1"/>
</dbReference>
<dbReference type="KEGG" id="ebla:JGUZn3_20730"/>
<feature type="compositionally biased region" description="Low complexity" evidence="1">
    <location>
        <begin position="119"/>
        <end position="160"/>
    </location>
</feature>
<proteinExistence type="predicted"/>
<evidence type="ECO:0000313" key="3">
    <source>
        <dbReference type="EMBL" id="QNT79277.1"/>
    </source>
</evidence>
<dbReference type="Proteomes" id="UP000516349">
    <property type="component" value="Chromosome"/>
</dbReference>
<accession>A0A7H1NU17</accession>